<dbReference type="Pfam" id="PF13464">
    <property type="entry name" value="RodZ_C"/>
    <property type="match status" value="1"/>
</dbReference>
<dbReference type="Gene3D" id="1.10.260.40">
    <property type="entry name" value="lambda repressor-like DNA-binding domains"/>
    <property type="match status" value="1"/>
</dbReference>
<dbReference type="InterPro" id="IPR025194">
    <property type="entry name" value="RodZ-like_C"/>
</dbReference>
<dbReference type="KEGG" id="lbe:MOO44_08010"/>
<evidence type="ECO:0000256" key="2">
    <source>
        <dbReference type="SAM" id="Phobius"/>
    </source>
</evidence>
<feature type="domain" description="Cytoskeleton protein RodZ-like C-terminal" evidence="3">
    <location>
        <begin position="219"/>
        <end position="288"/>
    </location>
</feature>
<evidence type="ECO:0000259" key="3">
    <source>
        <dbReference type="Pfam" id="PF13464"/>
    </source>
</evidence>
<dbReference type="EMBL" id="CP093361">
    <property type="protein sequence ID" value="UQS86802.1"/>
    <property type="molecule type" value="Genomic_DNA"/>
</dbReference>
<feature type="compositionally biased region" description="Low complexity" evidence="1">
    <location>
        <begin position="149"/>
        <end position="175"/>
    </location>
</feature>
<dbReference type="Pfam" id="PF13413">
    <property type="entry name" value="HTH_25"/>
    <property type="match status" value="1"/>
</dbReference>
<reference evidence="4" key="1">
    <citation type="journal article" date="2022" name="Int. J. Syst. Evol. Microbiol.">
        <title>Apilactobacillus apisilvae sp. nov., Nicolia spurrieriana gen. nov. sp. nov., Bombilactobacillus folatiphilus sp. nov. and Bombilactobacillus thymidiniphilus sp. nov., four new lactic acid bacterial isolates from stingless bees Tetragonula carbonaria and Austroplebeia australis.</title>
        <authorList>
            <person name="Oliphant S.A."/>
            <person name="Watson-Haigh N.S."/>
            <person name="Sumby K.M."/>
            <person name="Gardner J."/>
            <person name="Groom S."/>
            <person name="Jiranek V."/>
        </authorList>
    </citation>
    <scope>NUCLEOTIDE SEQUENCE</scope>
    <source>
        <strain evidence="4">SGEP1_A5</strain>
    </source>
</reference>
<dbReference type="AlphaFoldDB" id="A0A976RRZ4"/>
<proteinExistence type="predicted"/>
<feature type="compositionally biased region" description="Basic residues" evidence="1">
    <location>
        <begin position="176"/>
        <end position="187"/>
    </location>
</feature>
<dbReference type="Proteomes" id="UP000831181">
    <property type="component" value="Chromosome"/>
</dbReference>
<name>A0A976RRZ4_9LACO</name>
<evidence type="ECO:0000313" key="5">
    <source>
        <dbReference type="Proteomes" id="UP000831181"/>
    </source>
</evidence>
<keyword evidence="2" id="KW-1133">Transmembrane helix</keyword>
<dbReference type="PANTHER" id="PTHR34475">
    <property type="match status" value="1"/>
</dbReference>
<feature type="region of interest" description="Disordered" evidence="1">
    <location>
        <begin position="149"/>
        <end position="188"/>
    </location>
</feature>
<keyword evidence="2" id="KW-0472">Membrane</keyword>
<sequence>MSEEDKQETSSIGQTLHDARVKKGFTIDDLQKNTKIQKRYLIAIDENKFDELPGDFYVRAFVKQYADAVGLDGNELLKQFDATLPDTQNPEYVDKVSEDKIATRTAQRKVDDRNTTIRRYIPVTVISVAVVLVIVVIWFAAAKSSKNSQQTNISSSSSSVSVSGSSSSSASSSSKKQVKKTTTKKKTTANNTTIKSTAASTDGGTYTVTTKKAASELKITTSAKAWVSVNANSSNVYQASQDANASHTVKLPSNTTSATLNLGNATSTKLSINGKAVKLTGTSQVQNITFNFSK</sequence>
<keyword evidence="2" id="KW-0812">Transmembrane</keyword>
<gene>
    <name evidence="4" type="ORF">MOO44_08010</name>
</gene>
<accession>A0A976RRZ4</accession>
<dbReference type="RefSeq" id="WP_260116605.1">
    <property type="nucleotide sequence ID" value="NZ_CP093361.1"/>
</dbReference>
<protein>
    <submittedName>
        <fullName evidence="4">DUF4115 domain-containing protein</fullName>
    </submittedName>
</protein>
<evidence type="ECO:0000313" key="4">
    <source>
        <dbReference type="EMBL" id="UQS86802.1"/>
    </source>
</evidence>
<feature type="transmembrane region" description="Helical" evidence="2">
    <location>
        <begin position="120"/>
        <end position="141"/>
    </location>
</feature>
<dbReference type="GO" id="GO:0003677">
    <property type="term" value="F:DNA binding"/>
    <property type="evidence" value="ECO:0007669"/>
    <property type="project" value="InterPro"/>
</dbReference>
<dbReference type="InterPro" id="IPR050400">
    <property type="entry name" value="Bact_Cytoskel_RodZ"/>
</dbReference>
<dbReference type="PANTHER" id="PTHR34475:SF1">
    <property type="entry name" value="CYTOSKELETON PROTEIN RODZ"/>
    <property type="match status" value="1"/>
</dbReference>
<keyword evidence="5" id="KW-1185">Reference proteome</keyword>
<organism evidence="4 5">
    <name type="scientific">Nicoliella spurrieriana</name>
    <dbReference type="NCBI Taxonomy" id="2925830"/>
    <lineage>
        <taxon>Bacteria</taxon>
        <taxon>Bacillati</taxon>
        <taxon>Bacillota</taxon>
        <taxon>Bacilli</taxon>
        <taxon>Lactobacillales</taxon>
        <taxon>Lactobacillaceae</taxon>
        <taxon>Nicoliella</taxon>
    </lineage>
</organism>
<evidence type="ECO:0000256" key="1">
    <source>
        <dbReference type="SAM" id="MobiDB-lite"/>
    </source>
</evidence>
<dbReference type="InterPro" id="IPR010982">
    <property type="entry name" value="Lambda_DNA-bd_dom_sf"/>
</dbReference>